<proteinExistence type="predicted"/>
<dbReference type="Proteomes" id="UP000515151">
    <property type="component" value="Chromosome 7"/>
</dbReference>
<dbReference type="AlphaFoldDB" id="A0A6P8EK12"/>
<evidence type="ECO:0000313" key="2">
    <source>
        <dbReference type="Proteomes" id="UP000515151"/>
    </source>
</evidence>
<gene>
    <name evidence="3" type="primary">LOC116214412</name>
</gene>
<sequence>MAEEDRVDISEEVNPPAPTLSQPPLTHAPPPPTPAGILPAYSGTPPANLPPLTSLGALHAQTSQTPSASEDQARIAALEGTVNQLATSMAANMAELFALLKGSNRTSLSSTPPPGPGPTADPTPWAPPTQAPENIEAPAPPTLHTSTIHPFTSQFPPPPAPTAVPLPPATFLSSEHVLSAPPPFPYRPQLWPTQYLRRWFSRRPVHLLRLIFKPRSFLPICLYSLTPAFPTRHRPL</sequence>
<feature type="compositionally biased region" description="Pro residues" evidence="1">
    <location>
        <begin position="111"/>
        <end position="130"/>
    </location>
</feature>
<feature type="region of interest" description="Disordered" evidence="1">
    <location>
        <begin position="105"/>
        <end position="164"/>
    </location>
</feature>
<dbReference type="RefSeq" id="XP_031405681.1">
    <property type="nucleotide sequence ID" value="XM_031549821.1"/>
</dbReference>
<keyword evidence="2" id="KW-1185">Reference proteome</keyword>
<reference evidence="3" key="2">
    <citation type="submission" date="2025-08" db="UniProtKB">
        <authorList>
            <consortium name="RefSeq"/>
        </authorList>
    </citation>
    <scope>IDENTIFICATION</scope>
    <source>
        <tissue evidence="3">Leaf</tissue>
    </source>
</reference>
<reference evidence="2" key="1">
    <citation type="journal article" date="2020" name="Plant Biotechnol. J.">
        <title>The pomegranate (Punica granatum L.) draft genome dissects genetic divergence between soft- and hard-seeded cultivars.</title>
        <authorList>
            <person name="Luo X."/>
            <person name="Li H."/>
            <person name="Wu Z."/>
            <person name="Yao W."/>
            <person name="Zhao P."/>
            <person name="Cao D."/>
            <person name="Yu H."/>
            <person name="Li K."/>
            <person name="Poudel K."/>
            <person name="Zhao D."/>
            <person name="Zhang F."/>
            <person name="Xia X."/>
            <person name="Chen L."/>
            <person name="Wang Q."/>
            <person name="Jing D."/>
            <person name="Cao S."/>
        </authorList>
    </citation>
    <scope>NUCLEOTIDE SEQUENCE [LARGE SCALE GENOMIC DNA]</scope>
    <source>
        <strain evidence="2">cv. Tunisia</strain>
    </source>
</reference>
<name>A0A6P8EK12_PUNGR</name>
<organism evidence="2 3">
    <name type="scientific">Punica granatum</name>
    <name type="common">Pomegranate</name>
    <dbReference type="NCBI Taxonomy" id="22663"/>
    <lineage>
        <taxon>Eukaryota</taxon>
        <taxon>Viridiplantae</taxon>
        <taxon>Streptophyta</taxon>
        <taxon>Embryophyta</taxon>
        <taxon>Tracheophyta</taxon>
        <taxon>Spermatophyta</taxon>
        <taxon>Magnoliopsida</taxon>
        <taxon>eudicotyledons</taxon>
        <taxon>Gunneridae</taxon>
        <taxon>Pentapetalae</taxon>
        <taxon>rosids</taxon>
        <taxon>malvids</taxon>
        <taxon>Myrtales</taxon>
        <taxon>Lythraceae</taxon>
        <taxon>Punica</taxon>
    </lineage>
</organism>
<dbReference type="GeneID" id="116214412"/>
<feature type="region of interest" description="Disordered" evidence="1">
    <location>
        <begin position="1"/>
        <end position="54"/>
    </location>
</feature>
<evidence type="ECO:0000256" key="1">
    <source>
        <dbReference type="SAM" id="MobiDB-lite"/>
    </source>
</evidence>
<accession>A0A6P8EK12</accession>
<feature type="compositionally biased region" description="Pro residues" evidence="1">
    <location>
        <begin position="155"/>
        <end position="164"/>
    </location>
</feature>
<protein>
    <submittedName>
        <fullName evidence="3">Pollen-specific leucine-rich repeat extensin-like protein 2</fullName>
    </submittedName>
</protein>
<evidence type="ECO:0000313" key="3">
    <source>
        <dbReference type="RefSeq" id="XP_031405681.1"/>
    </source>
</evidence>